<dbReference type="GO" id="GO:0031012">
    <property type="term" value="C:extracellular matrix"/>
    <property type="evidence" value="ECO:0007669"/>
    <property type="project" value="TreeGrafter"/>
</dbReference>
<dbReference type="InterPro" id="IPR050149">
    <property type="entry name" value="Collagen_superfamily"/>
</dbReference>
<dbReference type="PANTHER" id="PTHR24023">
    <property type="entry name" value="COLLAGEN ALPHA"/>
    <property type="match status" value="1"/>
</dbReference>
<evidence type="ECO:0000256" key="1">
    <source>
        <dbReference type="SAM" id="MobiDB-lite"/>
    </source>
</evidence>
<sequence length="494" mass="50281">MNFDSITFFDNEKLRADDIRHFRSRGIQFVLTSSAHVYELTDDDHKVVRHKVRSPFVIRDSLTHKSYNVNPKNCCVNEISCSSSSNSSSCSSNLIRITTSLGQQNSIISGPLPLHCNDILNIWSTGSILPLATPGSVDTEFEVVNQLIANRPPNPAIDFVGWISKALFFDSLNSVLFFYDGTLGLPGTFTPLNLKGPTGPTGPTGVSGTTGATGPTGTPGTPGMAASTGATGFTGPTGFTGFTGVAGPTGFTGFTGVTGPTGFTGFTGVTGPTGFTGFTGVTGPTGVTGTPGIASSTGATGFTGTTGPTGFTGVTGFTGPTGPIGFTGFTGVTGFTGFTGFTGVTGPTGAAAGSGLSAILTTQQTYSYSGTPVLALSKAINAGTYFYSICITGHVSSDFTLFNVVLNLQSGSSFTNSSSGFNNNGVSAITASSGTATSFDVISISSSTFAPLGYLVQGIVTISSNDTIQVNASSGTNQNLVWNQGSGIFLTLTS</sequence>
<reference evidence="2" key="1">
    <citation type="submission" date="2018-10" db="EMBL/GenBank/DDBJ databases">
        <title>Hidden diversity of soil giant viruses.</title>
        <authorList>
            <person name="Schulz F."/>
            <person name="Alteio L."/>
            <person name="Goudeau D."/>
            <person name="Ryan E.M."/>
            <person name="Malmstrom R.R."/>
            <person name="Blanchard J."/>
            <person name="Woyke T."/>
        </authorList>
    </citation>
    <scope>NUCLEOTIDE SEQUENCE</scope>
    <source>
        <strain evidence="2">SOV1</strain>
    </source>
</reference>
<dbReference type="GO" id="GO:0030020">
    <property type="term" value="F:extracellular matrix structural constituent conferring tensile strength"/>
    <property type="evidence" value="ECO:0007669"/>
    <property type="project" value="TreeGrafter"/>
</dbReference>
<proteinExistence type="predicted"/>
<gene>
    <name evidence="2" type="ORF">Solivirus7_7</name>
</gene>
<name>A0A3G5AK36_9VIRU</name>
<dbReference type="GO" id="GO:0030198">
    <property type="term" value="P:extracellular matrix organization"/>
    <property type="evidence" value="ECO:0007669"/>
    <property type="project" value="TreeGrafter"/>
</dbReference>
<dbReference type="GO" id="GO:0005615">
    <property type="term" value="C:extracellular space"/>
    <property type="evidence" value="ECO:0007669"/>
    <property type="project" value="TreeGrafter"/>
</dbReference>
<evidence type="ECO:0000313" key="2">
    <source>
        <dbReference type="EMBL" id="AYV86109.1"/>
    </source>
</evidence>
<feature type="region of interest" description="Disordered" evidence="1">
    <location>
        <begin position="197"/>
        <end position="224"/>
    </location>
</feature>
<dbReference type="EMBL" id="MK072495">
    <property type="protein sequence ID" value="AYV86109.1"/>
    <property type="molecule type" value="Genomic_DNA"/>
</dbReference>
<dbReference type="Pfam" id="PF01391">
    <property type="entry name" value="Collagen"/>
    <property type="match status" value="2"/>
</dbReference>
<organism evidence="2">
    <name type="scientific">Solivirus sp</name>
    <dbReference type="NCBI Taxonomy" id="2487772"/>
    <lineage>
        <taxon>Viruses</taxon>
        <taxon>Pithoviruses</taxon>
    </lineage>
</organism>
<dbReference type="InterPro" id="IPR008160">
    <property type="entry name" value="Collagen"/>
</dbReference>
<accession>A0A3G5AK36</accession>
<dbReference type="PANTHER" id="PTHR24023:SF1095">
    <property type="entry name" value="EGF-LIKE DOMAIN-CONTAINING PROTEIN"/>
    <property type="match status" value="1"/>
</dbReference>
<protein>
    <submittedName>
        <fullName evidence="2">Uncharacterized protein</fullName>
    </submittedName>
</protein>